<sequence length="121" mass="13355">MQFVGFPTDMFGTGGSGCLTTELEARDCPIYMSKFRTGFYYMLGEGSALVGNPGISHLTLLNVSLLDRKRHNGELPIMTEIAFSLDGSTVYAITPSGKPFHFRNVRLTTVTGWTIRRGDLE</sequence>
<protein>
    <submittedName>
        <fullName evidence="1">Uncharacterized protein</fullName>
    </submittedName>
</protein>
<proteinExistence type="predicted"/>
<name>A0A9W9ZJ51_9CNID</name>
<evidence type="ECO:0000313" key="2">
    <source>
        <dbReference type="Proteomes" id="UP001163046"/>
    </source>
</evidence>
<gene>
    <name evidence="1" type="ORF">OS493_033488</name>
</gene>
<dbReference type="EMBL" id="MU825917">
    <property type="protein sequence ID" value="KAJ7382696.1"/>
    <property type="molecule type" value="Genomic_DNA"/>
</dbReference>
<reference evidence="1" key="1">
    <citation type="submission" date="2023-01" db="EMBL/GenBank/DDBJ databases">
        <title>Genome assembly of the deep-sea coral Lophelia pertusa.</title>
        <authorList>
            <person name="Herrera S."/>
            <person name="Cordes E."/>
        </authorList>
    </citation>
    <scope>NUCLEOTIDE SEQUENCE</scope>
    <source>
        <strain evidence="1">USNM1676648</strain>
        <tissue evidence="1">Polyp</tissue>
    </source>
</reference>
<comment type="caution">
    <text evidence="1">The sequence shown here is derived from an EMBL/GenBank/DDBJ whole genome shotgun (WGS) entry which is preliminary data.</text>
</comment>
<keyword evidence="2" id="KW-1185">Reference proteome</keyword>
<dbReference type="AlphaFoldDB" id="A0A9W9ZJ51"/>
<accession>A0A9W9ZJ51</accession>
<dbReference type="Proteomes" id="UP001163046">
    <property type="component" value="Unassembled WGS sequence"/>
</dbReference>
<organism evidence="1 2">
    <name type="scientific">Desmophyllum pertusum</name>
    <dbReference type="NCBI Taxonomy" id="174260"/>
    <lineage>
        <taxon>Eukaryota</taxon>
        <taxon>Metazoa</taxon>
        <taxon>Cnidaria</taxon>
        <taxon>Anthozoa</taxon>
        <taxon>Hexacorallia</taxon>
        <taxon>Scleractinia</taxon>
        <taxon>Caryophylliina</taxon>
        <taxon>Caryophylliidae</taxon>
        <taxon>Desmophyllum</taxon>
    </lineage>
</organism>
<evidence type="ECO:0000313" key="1">
    <source>
        <dbReference type="EMBL" id="KAJ7382696.1"/>
    </source>
</evidence>